<protein>
    <submittedName>
        <fullName evidence="1">Uncharacterized protein</fullName>
    </submittedName>
</protein>
<proteinExistence type="predicted"/>
<gene>
    <name evidence="1" type="ordered locus">STAUR_8146</name>
</gene>
<accession>E3FT91</accession>
<name>E3FT91_STIAD</name>
<reference evidence="1 2" key="1">
    <citation type="journal article" date="2011" name="Mol. Biol. Evol.">
        <title>Comparative genomic analysis of fruiting body formation in Myxococcales.</title>
        <authorList>
            <person name="Huntley S."/>
            <person name="Hamann N."/>
            <person name="Wegener-Feldbrugge S."/>
            <person name="Treuner-Lange A."/>
            <person name="Kube M."/>
            <person name="Reinhardt R."/>
            <person name="Klages S."/>
            <person name="Muller R."/>
            <person name="Ronning C.M."/>
            <person name="Nierman W.C."/>
            <person name="Sogaard-Andersen L."/>
        </authorList>
    </citation>
    <scope>NUCLEOTIDE SEQUENCE [LARGE SCALE GENOMIC DNA]</scope>
    <source>
        <strain evidence="1 2">DW4/3-1</strain>
    </source>
</reference>
<dbReference type="HOGENOM" id="CLU_2481826_0_0_7"/>
<dbReference type="AlphaFoldDB" id="E3FT91"/>
<dbReference type="EMBL" id="CP002271">
    <property type="protein sequence ID" value="ADO75901.1"/>
    <property type="molecule type" value="Genomic_DNA"/>
</dbReference>
<dbReference type="KEGG" id="sur:STAUR_8146"/>
<evidence type="ECO:0000313" key="1">
    <source>
        <dbReference type="EMBL" id="ADO75901.1"/>
    </source>
</evidence>
<organism evidence="1 2">
    <name type="scientific">Stigmatella aurantiaca (strain DW4/3-1)</name>
    <dbReference type="NCBI Taxonomy" id="378806"/>
    <lineage>
        <taxon>Bacteria</taxon>
        <taxon>Pseudomonadati</taxon>
        <taxon>Myxococcota</taxon>
        <taxon>Myxococcia</taxon>
        <taxon>Myxococcales</taxon>
        <taxon>Cystobacterineae</taxon>
        <taxon>Archangiaceae</taxon>
        <taxon>Stigmatella</taxon>
    </lineage>
</organism>
<dbReference type="STRING" id="378806.STAUR_8146"/>
<sequence length="87" mass="9317">MPADTNLSDKQTGSAGLRLARRPCEFLRTRAARSAGGPLVGGKVSMPLSLMTLAVTAAASPLLGWRIRVREPDTWLRRGSSSRGEKP</sequence>
<evidence type="ECO:0000313" key="2">
    <source>
        <dbReference type="Proteomes" id="UP000001351"/>
    </source>
</evidence>
<dbReference type="Proteomes" id="UP000001351">
    <property type="component" value="Chromosome"/>
</dbReference>
<keyword evidence="2" id="KW-1185">Reference proteome</keyword>